<organism evidence="2 3">
    <name type="scientific">Caenorhabditis auriculariae</name>
    <dbReference type="NCBI Taxonomy" id="2777116"/>
    <lineage>
        <taxon>Eukaryota</taxon>
        <taxon>Metazoa</taxon>
        <taxon>Ecdysozoa</taxon>
        <taxon>Nematoda</taxon>
        <taxon>Chromadorea</taxon>
        <taxon>Rhabditida</taxon>
        <taxon>Rhabditina</taxon>
        <taxon>Rhabditomorpha</taxon>
        <taxon>Rhabditoidea</taxon>
        <taxon>Rhabditidae</taxon>
        <taxon>Peloderinae</taxon>
        <taxon>Caenorhabditis</taxon>
    </lineage>
</organism>
<accession>A0A8S1HJH9</accession>
<comment type="caution">
    <text evidence="2">The sequence shown here is derived from an EMBL/GenBank/DDBJ whole genome shotgun (WGS) entry which is preliminary data.</text>
</comment>
<feature type="signal peptide" evidence="1">
    <location>
        <begin position="1"/>
        <end position="22"/>
    </location>
</feature>
<gene>
    <name evidence="2" type="ORF">CAUJ_LOCUS12705</name>
</gene>
<evidence type="ECO:0000256" key="1">
    <source>
        <dbReference type="SAM" id="SignalP"/>
    </source>
</evidence>
<protein>
    <submittedName>
        <fullName evidence="2">Uncharacterized protein</fullName>
    </submittedName>
</protein>
<dbReference type="Proteomes" id="UP000835052">
    <property type="component" value="Unassembled WGS sequence"/>
</dbReference>
<proteinExistence type="predicted"/>
<evidence type="ECO:0000313" key="2">
    <source>
        <dbReference type="EMBL" id="CAD6196793.1"/>
    </source>
</evidence>
<name>A0A8S1HJH9_9PELO</name>
<sequence>MLLWPGKFFLMALGTLKPQVLHDPVRTDFGSMFTEHLSRADNFATFSKWLMPNTVLQICDVEIRGKENITNYWRALSSKYKIHMVIFFFDRIWNGLTRRGFESSYIGRNPARTTLESLSYDACPFGSEPSHSKRGLGVLKKKNFPPKAKVIRWKSIAVEALQPTHVSAFYNSNEIPTFLYFENNLVWDPFEKRHFLFRQWRIGVDECDLPF</sequence>
<keyword evidence="3" id="KW-1185">Reference proteome</keyword>
<dbReference type="AlphaFoldDB" id="A0A8S1HJH9"/>
<feature type="chain" id="PRO_5035880341" evidence="1">
    <location>
        <begin position="23"/>
        <end position="211"/>
    </location>
</feature>
<dbReference type="EMBL" id="CAJGYM010000079">
    <property type="protein sequence ID" value="CAD6196793.1"/>
    <property type="molecule type" value="Genomic_DNA"/>
</dbReference>
<keyword evidence="1" id="KW-0732">Signal</keyword>
<evidence type="ECO:0000313" key="3">
    <source>
        <dbReference type="Proteomes" id="UP000835052"/>
    </source>
</evidence>
<reference evidence="2" key="1">
    <citation type="submission" date="2020-10" db="EMBL/GenBank/DDBJ databases">
        <authorList>
            <person name="Kikuchi T."/>
        </authorList>
    </citation>
    <scope>NUCLEOTIDE SEQUENCE</scope>
    <source>
        <strain evidence="2">NKZ352</strain>
    </source>
</reference>